<protein>
    <submittedName>
        <fullName evidence="2">Uncharacterized protein</fullName>
    </submittedName>
</protein>
<evidence type="ECO:0000256" key="1">
    <source>
        <dbReference type="SAM" id="Phobius"/>
    </source>
</evidence>
<sequence length="53" mass="5639">MEGKLLRFGLIIVTLALGMFLISSLYRNFTHLVTPPAGQASQPVTSSAPAPQP</sequence>
<dbReference type="RefSeq" id="WP_166119031.1">
    <property type="nucleotide sequence ID" value="NZ_JAPIUX010000001.1"/>
</dbReference>
<keyword evidence="1" id="KW-1133">Transmembrane helix</keyword>
<keyword evidence="1" id="KW-0472">Membrane</keyword>
<accession>A0ABT3Q4M5</accession>
<evidence type="ECO:0000313" key="2">
    <source>
        <dbReference type="EMBL" id="MCX2560217.1"/>
    </source>
</evidence>
<dbReference type="EMBL" id="JAPIUX010000001">
    <property type="protein sequence ID" value="MCX2560217.1"/>
    <property type="molecule type" value="Genomic_DNA"/>
</dbReference>
<keyword evidence="3" id="KW-1185">Reference proteome</keyword>
<name>A0ABT3Q4M5_9PROT</name>
<keyword evidence="1" id="KW-0812">Transmembrane</keyword>
<comment type="caution">
    <text evidence="2">The sequence shown here is derived from an EMBL/GenBank/DDBJ whole genome shotgun (WGS) entry which is preliminary data.</text>
</comment>
<gene>
    <name evidence="2" type="ORF">OQ252_02190</name>
</gene>
<reference evidence="2 3" key="1">
    <citation type="submission" date="2022-11" db="EMBL/GenBank/DDBJ databases">
        <title>Genome sequencing of Acetobacter type strain.</title>
        <authorList>
            <person name="Heo J."/>
            <person name="Lee D."/>
            <person name="Han B.-H."/>
            <person name="Hong S.-B."/>
            <person name="Kwon S.-W."/>
        </authorList>
    </citation>
    <scope>NUCLEOTIDE SEQUENCE [LARGE SCALE GENOMIC DNA]</scope>
    <source>
        <strain evidence="2 3">KACC 21251</strain>
    </source>
</reference>
<organism evidence="2 3">
    <name type="scientific">Acetobacter farinalis</name>
    <dbReference type="NCBI Taxonomy" id="1260984"/>
    <lineage>
        <taxon>Bacteria</taxon>
        <taxon>Pseudomonadati</taxon>
        <taxon>Pseudomonadota</taxon>
        <taxon>Alphaproteobacteria</taxon>
        <taxon>Acetobacterales</taxon>
        <taxon>Acetobacteraceae</taxon>
        <taxon>Acetobacter</taxon>
    </lineage>
</organism>
<dbReference type="Proteomes" id="UP001526446">
    <property type="component" value="Unassembled WGS sequence"/>
</dbReference>
<proteinExistence type="predicted"/>
<evidence type="ECO:0000313" key="3">
    <source>
        <dbReference type="Proteomes" id="UP001526446"/>
    </source>
</evidence>
<feature type="transmembrane region" description="Helical" evidence="1">
    <location>
        <begin position="6"/>
        <end position="26"/>
    </location>
</feature>